<evidence type="ECO:0000256" key="1">
    <source>
        <dbReference type="ARBA" id="ARBA00022553"/>
    </source>
</evidence>
<dbReference type="PANTHER" id="PTHR44591">
    <property type="entry name" value="STRESS RESPONSE REGULATOR PROTEIN 1"/>
    <property type="match status" value="1"/>
</dbReference>
<proteinExistence type="predicted"/>
<dbReference type="PROSITE" id="PS50110">
    <property type="entry name" value="RESPONSE_REGULATORY"/>
    <property type="match status" value="1"/>
</dbReference>
<dbReference type="InterPro" id="IPR050595">
    <property type="entry name" value="Bact_response_regulator"/>
</dbReference>
<dbReference type="Pfam" id="PF00072">
    <property type="entry name" value="Response_reg"/>
    <property type="match status" value="1"/>
</dbReference>
<feature type="modified residue" description="4-aspartylphosphate" evidence="2">
    <location>
        <position position="51"/>
    </location>
</feature>
<protein>
    <submittedName>
        <fullName evidence="4">Response regulator</fullName>
    </submittedName>
</protein>
<dbReference type="OrthoDB" id="9800897at2"/>
<dbReference type="PANTHER" id="PTHR44591:SF3">
    <property type="entry name" value="RESPONSE REGULATORY DOMAIN-CONTAINING PROTEIN"/>
    <property type="match status" value="1"/>
</dbReference>
<reference evidence="4 5" key="1">
    <citation type="submission" date="2018-09" db="EMBL/GenBank/DDBJ databases">
        <title>Alcanivorax profundi sp. nov., isolated from 1000 m-depth seawater of the Mariana Trench.</title>
        <authorList>
            <person name="Liu J."/>
        </authorList>
    </citation>
    <scope>NUCLEOTIDE SEQUENCE [LARGE SCALE GENOMIC DNA]</scope>
    <source>
        <strain evidence="4 5">MTEO17</strain>
    </source>
</reference>
<evidence type="ECO:0000259" key="3">
    <source>
        <dbReference type="PROSITE" id="PS50110"/>
    </source>
</evidence>
<evidence type="ECO:0000256" key="2">
    <source>
        <dbReference type="PROSITE-ProRule" id="PRU00169"/>
    </source>
</evidence>
<keyword evidence="5" id="KW-1185">Reference proteome</keyword>
<evidence type="ECO:0000313" key="4">
    <source>
        <dbReference type="EMBL" id="RJG17599.1"/>
    </source>
</evidence>
<organism evidence="4 5">
    <name type="scientific">Alcanivorax profundi</name>
    <dbReference type="NCBI Taxonomy" id="2338368"/>
    <lineage>
        <taxon>Bacteria</taxon>
        <taxon>Pseudomonadati</taxon>
        <taxon>Pseudomonadota</taxon>
        <taxon>Gammaproteobacteria</taxon>
        <taxon>Oceanospirillales</taxon>
        <taxon>Alcanivoracaceae</taxon>
        <taxon>Alcanivorax</taxon>
    </lineage>
</organism>
<dbReference type="Proteomes" id="UP000283734">
    <property type="component" value="Unassembled WGS sequence"/>
</dbReference>
<dbReference type="SMART" id="SM00448">
    <property type="entry name" value="REC"/>
    <property type="match status" value="1"/>
</dbReference>
<dbReference type="GO" id="GO:0000160">
    <property type="term" value="P:phosphorelay signal transduction system"/>
    <property type="evidence" value="ECO:0007669"/>
    <property type="project" value="InterPro"/>
</dbReference>
<dbReference type="RefSeq" id="WP_052017545.1">
    <property type="nucleotide sequence ID" value="NZ_CAXGPP010000013.1"/>
</dbReference>
<keyword evidence="1 2" id="KW-0597">Phosphoprotein</keyword>
<dbReference type="EMBL" id="QYYA01000003">
    <property type="protein sequence ID" value="RJG17599.1"/>
    <property type="molecule type" value="Genomic_DNA"/>
</dbReference>
<dbReference type="SUPFAM" id="SSF52172">
    <property type="entry name" value="CheY-like"/>
    <property type="match status" value="1"/>
</dbReference>
<evidence type="ECO:0000313" key="5">
    <source>
        <dbReference type="Proteomes" id="UP000283734"/>
    </source>
</evidence>
<dbReference type="InterPro" id="IPR001789">
    <property type="entry name" value="Sig_transdc_resp-reg_receiver"/>
</dbReference>
<dbReference type="Gene3D" id="3.40.50.2300">
    <property type="match status" value="1"/>
</dbReference>
<feature type="domain" description="Response regulatory" evidence="3">
    <location>
        <begin position="2"/>
        <end position="116"/>
    </location>
</feature>
<dbReference type="InterPro" id="IPR011006">
    <property type="entry name" value="CheY-like_superfamily"/>
</dbReference>
<dbReference type="AlphaFoldDB" id="A0A418XXP0"/>
<dbReference type="CDD" id="cd17546">
    <property type="entry name" value="REC_hyHK_CKI1_RcsC-like"/>
    <property type="match status" value="1"/>
</dbReference>
<accession>A0A418XXP0</accession>
<sequence length="127" mass="14093">MQILVVEDNKAVSLIICRIIEEMGHDYVLAADGEAALRLFQQREVDMLVADVELPILDGFTVAREVRNQAPTLPILFISGNSSEAYRQQCLDAGGDILLPKPLKPSELRRWLQSMMPDSPHASHAIA</sequence>
<comment type="caution">
    <text evidence="4">The sequence shown here is derived from an EMBL/GenBank/DDBJ whole genome shotgun (WGS) entry which is preliminary data.</text>
</comment>
<name>A0A418XXP0_9GAMM</name>
<gene>
    <name evidence="4" type="ORF">D4A39_12540</name>
</gene>